<feature type="non-terminal residue" evidence="1">
    <location>
        <position position="1"/>
    </location>
</feature>
<dbReference type="SUPFAM" id="SSF53098">
    <property type="entry name" value="Ribonuclease H-like"/>
    <property type="match status" value="1"/>
</dbReference>
<dbReference type="InterPro" id="IPR012337">
    <property type="entry name" value="RNaseH-like_sf"/>
</dbReference>
<dbReference type="EMBL" id="JABFUD020000012">
    <property type="protein sequence ID" value="KAI5072733.1"/>
    <property type="molecule type" value="Genomic_DNA"/>
</dbReference>
<proteinExistence type="predicted"/>
<organism evidence="1 2">
    <name type="scientific">Adiantum capillus-veneris</name>
    <name type="common">Maidenhair fern</name>
    <dbReference type="NCBI Taxonomy" id="13818"/>
    <lineage>
        <taxon>Eukaryota</taxon>
        <taxon>Viridiplantae</taxon>
        <taxon>Streptophyta</taxon>
        <taxon>Embryophyta</taxon>
        <taxon>Tracheophyta</taxon>
        <taxon>Polypodiopsida</taxon>
        <taxon>Polypodiidae</taxon>
        <taxon>Polypodiales</taxon>
        <taxon>Pteridineae</taxon>
        <taxon>Pteridaceae</taxon>
        <taxon>Vittarioideae</taxon>
        <taxon>Adiantum</taxon>
    </lineage>
</organism>
<evidence type="ECO:0000313" key="1">
    <source>
        <dbReference type="EMBL" id="KAI5072733.1"/>
    </source>
</evidence>
<sequence length="54" mass="6415">DCSSGACERNWSAYSLIHTKIRNKLSTKQLERLIYCRSNLRMLRSMHEMPMARQ</sequence>
<dbReference type="Proteomes" id="UP000886520">
    <property type="component" value="Chromosome 12"/>
</dbReference>
<reference evidence="1" key="1">
    <citation type="submission" date="2021-01" db="EMBL/GenBank/DDBJ databases">
        <title>Adiantum capillus-veneris genome.</title>
        <authorList>
            <person name="Fang Y."/>
            <person name="Liao Q."/>
        </authorList>
    </citation>
    <scope>NUCLEOTIDE SEQUENCE</scope>
    <source>
        <strain evidence="1">H3</strain>
        <tissue evidence="1">Leaf</tissue>
    </source>
</reference>
<dbReference type="AlphaFoldDB" id="A0A9D4URG2"/>
<accession>A0A9D4URG2</accession>
<comment type="caution">
    <text evidence="1">The sequence shown here is derived from an EMBL/GenBank/DDBJ whole genome shotgun (WGS) entry which is preliminary data.</text>
</comment>
<keyword evidence="2" id="KW-1185">Reference proteome</keyword>
<feature type="non-terminal residue" evidence="1">
    <location>
        <position position="54"/>
    </location>
</feature>
<gene>
    <name evidence="1" type="ORF">GOP47_0012839</name>
</gene>
<evidence type="ECO:0000313" key="2">
    <source>
        <dbReference type="Proteomes" id="UP000886520"/>
    </source>
</evidence>
<evidence type="ECO:0008006" key="3">
    <source>
        <dbReference type="Google" id="ProtNLM"/>
    </source>
</evidence>
<name>A0A9D4URG2_ADICA</name>
<protein>
    <recommendedName>
        <fullName evidence="3">HAT C-terminal dimerisation domain-containing protein</fullName>
    </recommendedName>
</protein>
<dbReference type="OrthoDB" id="2021028at2759"/>